<dbReference type="Ensembl" id="ENSCCNT00000023462.1">
    <property type="protein sequence ID" value="ENSCCNP00000018024.1"/>
    <property type="gene ID" value="ENSCCNG00000018334.1"/>
</dbReference>
<proteinExistence type="predicted"/>
<dbReference type="AlphaFoldDB" id="A0A8C0WVW8"/>
<reference evidence="1" key="1">
    <citation type="submission" date="2023-09" db="UniProtKB">
        <authorList>
            <consortium name="Ensembl"/>
        </authorList>
    </citation>
    <scope>IDENTIFICATION</scope>
</reference>
<evidence type="ECO:0000313" key="1">
    <source>
        <dbReference type="Ensembl" id="ENSCCNP00000018024.1"/>
    </source>
</evidence>
<organism evidence="1">
    <name type="scientific">Castor canadensis</name>
    <name type="common">American beaver</name>
    <dbReference type="NCBI Taxonomy" id="51338"/>
    <lineage>
        <taxon>Eukaryota</taxon>
        <taxon>Metazoa</taxon>
        <taxon>Chordata</taxon>
        <taxon>Craniata</taxon>
        <taxon>Vertebrata</taxon>
        <taxon>Euteleostomi</taxon>
        <taxon>Mammalia</taxon>
        <taxon>Eutheria</taxon>
        <taxon>Euarchontoglires</taxon>
        <taxon>Glires</taxon>
        <taxon>Rodentia</taxon>
        <taxon>Castorimorpha</taxon>
        <taxon>Castoridae</taxon>
        <taxon>Castor</taxon>
    </lineage>
</organism>
<sequence>MHCLERNGKGDGGDMDSWNPMAAQCAKCERPDPRSSPYTLVRITEAEMRAYHHFLGSCVRLEYRAKQELGLVLPMLDIRRVTEILRMSFPVMVAKGILCRVC</sequence>
<name>A0A8C0WVW8_CASCN</name>
<accession>A0A8C0WVW8</accession>
<protein>
    <submittedName>
        <fullName evidence="1">Uncharacterized protein</fullName>
    </submittedName>
</protein>